<gene>
    <name evidence="3" type="ORF">DR864_28300</name>
</gene>
<evidence type="ECO:0000256" key="1">
    <source>
        <dbReference type="SAM" id="MobiDB-lite"/>
    </source>
</evidence>
<dbReference type="AlphaFoldDB" id="A0A344TT07"/>
<accession>A0A344TT07</accession>
<protein>
    <recommendedName>
        <fullName evidence="5">MORN repeat variant</fullName>
    </recommendedName>
</protein>
<proteinExistence type="predicted"/>
<sequence length="588" mass="67034">MKYLYKIAFVFLLFSFTAQSQEKLKTLVAISAWKRVNTLTLFETTPELEKAVAEVKKDIPTIKPIDNQPTTVVANSSETAVPETNSKRSKRNKKPKKGEPDTLTEQTIASDIKSKKNSFIPPKEVSTETESLENESVAVSRSKKREKKPTEPKEIASTETKPVSAPKKTEATVPPKKKTPEPKPKVDNIVTDNTLSFQPVEGVKADLKPLGGSEKMYFSKQNRYTSKEKAYFYRVAQFDPSSRQPKGWVEDFYTDSNKPKFKGQYDRYNNDDEANNNKFDGTCEFYEEDGAKRICKYNKGRLESESKFNKEGQTISQAQYAFDGRRKSFTEYIFDKNGKQIGTLIGGIDPGSGLEKATQQLFLNDKFHSAIEYIGGCPSNQGEFMSETGVKYNAVFQDFTCSPDNDKLWKFSNSSNFTTTHFKDKNSFSVRSTPSPQAQAGFLHTPVSHDFYKKPFEIEAIFELSDLRSMPELGIVWQYMDPKNYAYFKINTAKKIFEINDIEEDTPDDLMKGVKNQLPELTDNQVKLTLKKVGDDFFYLVNDQALPFAKVKFPRLERDSKTWNIGFYFKASTSNESIILKHLEIKLL</sequence>
<keyword evidence="2" id="KW-0732">Signal</keyword>
<evidence type="ECO:0008006" key="5">
    <source>
        <dbReference type="Google" id="ProtNLM"/>
    </source>
</evidence>
<feature type="signal peptide" evidence="2">
    <location>
        <begin position="1"/>
        <end position="20"/>
    </location>
</feature>
<evidence type="ECO:0000313" key="4">
    <source>
        <dbReference type="Proteomes" id="UP000251993"/>
    </source>
</evidence>
<dbReference type="EMBL" id="CP030851">
    <property type="protein sequence ID" value="AXE21778.1"/>
    <property type="molecule type" value="Genomic_DNA"/>
</dbReference>
<evidence type="ECO:0000256" key="2">
    <source>
        <dbReference type="SAM" id="SignalP"/>
    </source>
</evidence>
<organism evidence="3 4">
    <name type="scientific">Runella rosea</name>
    <dbReference type="NCBI Taxonomy" id="2259595"/>
    <lineage>
        <taxon>Bacteria</taxon>
        <taxon>Pseudomonadati</taxon>
        <taxon>Bacteroidota</taxon>
        <taxon>Cytophagia</taxon>
        <taxon>Cytophagales</taxon>
        <taxon>Spirosomataceae</taxon>
        <taxon>Runella</taxon>
    </lineage>
</organism>
<evidence type="ECO:0000313" key="3">
    <source>
        <dbReference type="EMBL" id="AXE21778.1"/>
    </source>
</evidence>
<name>A0A344TT07_9BACT</name>
<reference evidence="3 4" key="1">
    <citation type="submission" date="2018-07" db="EMBL/GenBank/DDBJ databases">
        <title>Genome sequencing of Runella.</title>
        <authorList>
            <person name="Baek M.-G."/>
            <person name="Yi H."/>
        </authorList>
    </citation>
    <scope>NUCLEOTIDE SEQUENCE [LARGE SCALE GENOMIC DNA]</scope>
    <source>
        <strain evidence="3 4">HYN0085</strain>
        <plasmid evidence="3 4">unnamed1</plasmid>
    </source>
</reference>
<feature type="compositionally biased region" description="Basic residues" evidence="1">
    <location>
        <begin position="87"/>
        <end position="96"/>
    </location>
</feature>
<feature type="compositionally biased region" description="Polar residues" evidence="1">
    <location>
        <begin position="67"/>
        <end position="84"/>
    </location>
</feature>
<geneLocation type="plasmid" evidence="3 4">
    <name>unnamed1</name>
</geneLocation>
<dbReference type="Proteomes" id="UP000251993">
    <property type="component" value="Plasmid unnamed1"/>
</dbReference>
<dbReference type="KEGG" id="run:DR864_28300"/>
<keyword evidence="3" id="KW-0614">Plasmid</keyword>
<feature type="region of interest" description="Disordered" evidence="1">
    <location>
        <begin position="63"/>
        <end position="189"/>
    </location>
</feature>
<feature type="chain" id="PRO_5017013854" description="MORN repeat variant" evidence="2">
    <location>
        <begin position="21"/>
        <end position="588"/>
    </location>
</feature>
<dbReference type="OrthoDB" id="830908at2"/>
<keyword evidence="4" id="KW-1185">Reference proteome</keyword>